<evidence type="ECO:0000313" key="2">
    <source>
        <dbReference type="Proteomes" id="UP001497700"/>
    </source>
</evidence>
<protein>
    <submittedName>
        <fullName evidence="1">Uncharacterized protein</fullName>
    </submittedName>
</protein>
<proteinExistence type="predicted"/>
<keyword evidence="2" id="KW-1185">Reference proteome</keyword>
<evidence type="ECO:0000313" key="1">
    <source>
        <dbReference type="EMBL" id="KAI4864908.1"/>
    </source>
</evidence>
<accession>A0ACB9YZU8</accession>
<sequence length="356" mass="38512">MDLLTEFEIVGPDIFSAKETGGSREAYLAVPVTLIIIAAIFVAIRLSSNFKTAGKLLFDDYVAATAVVLFAATFALSDVGLRQYSEMENSGPEISAIISATVYDRSVALFILSAISTIASKTPILFLYIRLFGSERWLRWCSYGTLLVLTIPQLAGIVAVSAVCGKHSGDPSMDCLVLWDRAWVACGSLSLGVDIIILLVPIPVILKLRLPVRKRLGLALVFASGILAIGATAVALYYKIRSLLKGVSSNWTVGMFWRHNHAQHEREEAKTGTPMDQPVAPKINDTPWRMKGASALMRPGIQNGAEVVTWSAMDVIGAGIPMHKIRFNNAVGNGLGSLTGEQKARAIDTYDISEKN</sequence>
<reference evidence="1 2" key="1">
    <citation type="journal article" date="2022" name="New Phytol.">
        <title>Ecological generalism drives hyperdiversity of secondary metabolite gene clusters in xylarialean endophytes.</title>
        <authorList>
            <person name="Franco M.E.E."/>
            <person name="Wisecaver J.H."/>
            <person name="Arnold A.E."/>
            <person name="Ju Y.M."/>
            <person name="Slot J.C."/>
            <person name="Ahrendt S."/>
            <person name="Moore L.P."/>
            <person name="Eastman K.E."/>
            <person name="Scott K."/>
            <person name="Konkel Z."/>
            <person name="Mondo S.J."/>
            <person name="Kuo A."/>
            <person name="Hayes R.D."/>
            <person name="Haridas S."/>
            <person name="Andreopoulos B."/>
            <person name="Riley R."/>
            <person name="LaButti K."/>
            <person name="Pangilinan J."/>
            <person name="Lipzen A."/>
            <person name="Amirebrahimi M."/>
            <person name="Yan J."/>
            <person name="Adam C."/>
            <person name="Keymanesh K."/>
            <person name="Ng V."/>
            <person name="Louie K."/>
            <person name="Northen T."/>
            <person name="Drula E."/>
            <person name="Henrissat B."/>
            <person name="Hsieh H.M."/>
            <person name="Youens-Clark K."/>
            <person name="Lutzoni F."/>
            <person name="Miadlikowska J."/>
            <person name="Eastwood D.C."/>
            <person name="Hamelin R.C."/>
            <person name="Grigoriev I.V."/>
            <person name="U'Ren J.M."/>
        </authorList>
    </citation>
    <scope>NUCLEOTIDE SEQUENCE [LARGE SCALE GENOMIC DNA]</scope>
    <source>
        <strain evidence="1 2">CBS 119005</strain>
    </source>
</reference>
<dbReference type="Proteomes" id="UP001497700">
    <property type="component" value="Unassembled WGS sequence"/>
</dbReference>
<name>A0ACB9YZU8_9PEZI</name>
<gene>
    <name evidence="1" type="ORF">F4820DRAFT_448527</name>
</gene>
<comment type="caution">
    <text evidence="1">The sequence shown here is derived from an EMBL/GenBank/DDBJ whole genome shotgun (WGS) entry which is preliminary data.</text>
</comment>
<organism evidence="1 2">
    <name type="scientific">Hypoxylon rubiginosum</name>
    <dbReference type="NCBI Taxonomy" id="110542"/>
    <lineage>
        <taxon>Eukaryota</taxon>
        <taxon>Fungi</taxon>
        <taxon>Dikarya</taxon>
        <taxon>Ascomycota</taxon>
        <taxon>Pezizomycotina</taxon>
        <taxon>Sordariomycetes</taxon>
        <taxon>Xylariomycetidae</taxon>
        <taxon>Xylariales</taxon>
        <taxon>Hypoxylaceae</taxon>
        <taxon>Hypoxylon</taxon>
    </lineage>
</organism>
<dbReference type="EMBL" id="MU393479">
    <property type="protein sequence ID" value="KAI4864908.1"/>
    <property type="molecule type" value="Genomic_DNA"/>
</dbReference>